<protein>
    <recommendedName>
        <fullName evidence="2">DUF2202 domain-containing protein</fullName>
    </recommendedName>
</protein>
<dbReference type="Gene3D" id="1.20.1260.10">
    <property type="match status" value="1"/>
</dbReference>
<dbReference type="OrthoDB" id="9801086at2"/>
<dbReference type="AlphaFoldDB" id="A0A1H9A4L2"/>
<feature type="domain" description="DUF2202" evidence="2">
    <location>
        <begin position="66"/>
        <end position="198"/>
    </location>
</feature>
<dbReference type="SUPFAM" id="SSF47240">
    <property type="entry name" value="Ferritin-like"/>
    <property type="match status" value="1"/>
</dbReference>
<dbReference type="Proteomes" id="UP000198634">
    <property type="component" value="Unassembled WGS sequence"/>
</dbReference>
<evidence type="ECO:0000313" key="3">
    <source>
        <dbReference type="EMBL" id="SEP71672.1"/>
    </source>
</evidence>
<dbReference type="EMBL" id="FOEP01000002">
    <property type="protein sequence ID" value="SEP71672.1"/>
    <property type="molecule type" value="Genomic_DNA"/>
</dbReference>
<organism evidence="3 4">
    <name type="scientific">Thalassovita taeanensis</name>
    <dbReference type="NCBI Taxonomy" id="657014"/>
    <lineage>
        <taxon>Bacteria</taxon>
        <taxon>Pseudomonadati</taxon>
        <taxon>Pseudomonadota</taxon>
        <taxon>Alphaproteobacteria</taxon>
        <taxon>Rhodobacterales</taxon>
        <taxon>Roseobacteraceae</taxon>
        <taxon>Thalassovita</taxon>
    </lineage>
</organism>
<accession>A0A1H9A4L2</accession>
<dbReference type="InterPro" id="IPR009078">
    <property type="entry name" value="Ferritin-like_SF"/>
</dbReference>
<feature type="compositionally biased region" description="Polar residues" evidence="1">
    <location>
        <begin position="37"/>
        <end position="47"/>
    </location>
</feature>
<dbReference type="STRING" id="657014.SAMN04488092_1027"/>
<name>A0A1H9A4L2_9RHOB</name>
<dbReference type="InterPro" id="IPR019243">
    <property type="entry name" value="DUF2202"/>
</dbReference>
<sequence length="203" mass="22431">MRNAGFSKAKAMNQHRHQFGNSDDSVPDVTEVEQRDTVAQTDSTDSVDSVGTQTITVSYSDDVIATLLYMIEEEKLAGDIYEAYFDLYGLKIFDNIAESEDQHFDALINQAETIGIDVDEFLFEESGTFVNEELQAMYDELLEVGSQSVIDALEVGVLIEEKDLVDIVEAVEEAEGTTLASVYDNLLTGSTYHLDAFESALLA</sequence>
<feature type="region of interest" description="Disordered" evidence="1">
    <location>
        <begin position="1"/>
        <end position="47"/>
    </location>
</feature>
<dbReference type="CDD" id="cd01048">
    <property type="entry name" value="Ferritin_like_AB2"/>
    <property type="match status" value="1"/>
</dbReference>
<keyword evidence="4" id="KW-1185">Reference proteome</keyword>
<evidence type="ECO:0000259" key="2">
    <source>
        <dbReference type="Pfam" id="PF09968"/>
    </source>
</evidence>
<dbReference type="InterPro" id="IPR012347">
    <property type="entry name" value="Ferritin-like"/>
</dbReference>
<gene>
    <name evidence="3" type="ORF">SAMN04488092_1027</name>
</gene>
<reference evidence="3 4" key="1">
    <citation type="submission" date="2016-10" db="EMBL/GenBank/DDBJ databases">
        <authorList>
            <person name="de Groot N.N."/>
        </authorList>
    </citation>
    <scope>NUCLEOTIDE SEQUENCE [LARGE SCALE GENOMIC DNA]</scope>
    <source>
        <strain evidence="3 4">DSM 22007</strain>
    </source>
</reference>
<proteinExistence type="predicted"/>
<dbReference type="Pfam" id="PF09968">
    <property type="entry name" value="DUF2202"/>
    <property type="match status" value="1"/>
</dbReference>
<evidence type="ECO:0000313" key="4">
    <source>
        <dbReference type="Proteomes" id="UP000198634"/>
    </source>
</evidence>
<evidence type="ECO:0000256" key="1">
    <source>
        <dbReference type="SAM" id="MobiDB-lite"/>
    </source>
</evidence>